<keyword evidence="2" id="KW-1185">Reference proteome</keyword>
<dbReference type="PANTHER" id="PTHR43784">
    <property type="entry name" value="GDSL-LIKE LIPASE/ACYLHYDROLASE, PUTATIVE (AFU_ORTHOLOGUE AFUA_2G00820)-RELATED"/>
    <property type="match status" value="1"/>
</dbReference>
<dbReference type="Proteomes" id="UP000670475">
    <property type="component" value="Unassembled WGS sequence"/>
</dbReference>
<dbReference type="EMBL" id="JAGIQL010000211">
    <property type="protein sequence ID" value="MBP0461629.1"/>
    <property type="molecule type" value="Genomic_DNA"/>
</dbReference>
<accession>A0A940MI37</accession>
<dbReference type="AlphaFoldDB" id="A0A940MI37"/>
<comment type="caution">
    <text evidence="1">The sequence shown here is derived from an EMBL/GenBank/DDBJ whole genome shotgun (WGS) entry which is preliminary data.</text>
</comment>
<dbReference type="RefSeq" id="WP_209345108.1">
    <property type="nucleotide sequence ID" value="NZ_JAGIQL010000211.1"/>
</dbReference>
<gene>
    <name evidence="1" type="ORF">JFN87_29850</name>
</gene>
<evidence type="ECO:0000313" key="1">
    <source>
        <dbReference type="EMBL" id="MBP0461629.1"/>
    </source>
</evidence>
<reference evidence="1" key="1">
    <citation type="submission" date="2021-03" db="EMBL/GenBank/DDBJ databases">
        <title>Whole genome sequence of Streptomyces bomunensis MMS17-BM035.</title>
        <authorList>
            <person name="Lee J.H."/>
        </authorList>
    </citation>
    <scope>NUCLEOTIDE SEQUENCE</scope>
    <source>
        <strain evidence="1">MMS17-BM035</strain>
    </source>
</reference>
<name>A0A940MI37_9ACTN</name>
<protein>
    <recommendedName>
        <fullName evidence="3">SGNH/GDSL hydrolase family protein</fullName>
    </recommendedName>
</protein>
<dbReference type="PANTHER" id="PTHR43784:SF2">
    <property type="entry name" value="GDSL-LIKE LIPASE_ACYLHYDROLASE, PUTATIVE (AFU_ORTHOLOGUE AFUA_2G00820)-RELATED"/>
    <property type="match status" value="1"/>
</dbReference>
<organism evidence="1 2">
    <name type="scientific">Streptomyces montanisoli</name>
    <dbReference type="NCBI Taxonomy" id="2798581"/>
    <lineage>
        <taxon>Bacteria</taxon>
        <taxon>Bacillati</taxon>
        <taxon>Actinomycetota</taxon>
        <taxon>Actinomycetes</taxon>
        <taxon>Kitasatosporales</taxon>
        <taxon>Streptomycetaceae</taxon>
        <taxon>Streptomyces</taxon>
    </lineage>
</organism>
<dbReference type="SUPFAM" id="SSF52266">
    <property type="entry name" value="SGNH hydrolase"/>
    <property type="match status" value="1"/>
</dbReference>
<evidence type="ECO:0008006" key="3">
    <source>
        <dbReference type="Google" id="ProtNLM"/>
    </source>
</evidence>
<evidence type="ECO:0000313" key="2">
    <source>
        <dbReference type="Proteomes" id="UP000670475"/>
    </source>
</evidence>
<proteinExistence type="predicted"/>
<dbReference type="InterPro" id="IPR053140">
    <property type="entry name" value="GDSL_Rv0518-like"/>
</dbReference>
<dbReference type="Gene3D" id="3.40.50.1110">
    <property type="entry name" value="SGNH hydrolase"/>
    <property type="match status" value="1"/>
</dbReference>
<dbReference type="InterPro" id="IPR036514">
    <property type="entry name" value="SGNH_hydro_sf"/>
</dbReference>
<sequence length="561" mass="58337">MAANQTIQMNGAKGNALVFLAAANNGLSSAPDPSGILTSPAVSAGTPVVGTGCSLGDGDYEGCVVPTGTVTYSGSVDPQSYSLEVPDWVSGPTSAAVVMLPHRNSPTGQENLSTKIYAFAIPLQPGATVESVTLPDLSSSAKLNVPGLHIFGMAVRDTTSAPDGSSWTSVWHESMEARFQFTSIGELTNQTIRIIAKPSISGDTLRIHLSNAYGTDPLDINHVTIAPSDVRMGPSLSASPHELTFNNGDSSLVIPEGGEAYSDPISMPVTGGTLLAVSLYLANKVPYITMNPHPSSATWGYLSAVGSGDHTTDVSDSASTAFTSSGSLSSSFSAVVNSIDVTTSADLPTIDVLGNYLIDQGRGVAGISYPLARRFENDSSGAPKDSVVNSGVGGNLLAIDAGGHAGGRAALTRLDRDVLSLPNITTVVVNEALQDAIAGHDDVETERSLSLLRDQLKGWGIKTIFTTLTPCEGYAPCTSTVDTNRRGINTWITDQVDFTSPTVNYLDAESIVGVSDPTSTDDPPALMLNDSYDAGDHVNLDDSGYEAIADGFDLDSLRPDM</sequence>